<evidence type="ECO:0000313" key="4">
    <source>
        <dbReference type="EMBL" id="SJZ50157.1"/>
    </source>
</evidence>
<dbReference type="NCBIfam" id="TIGR00040">
    <property type="entry name" value="yfcE"/>
    <property type="match status" value="1"/>
</dbReference>
<proteinExistence type="inferred from homology"/>
<dbReference type="InterPro" id="IPR000979">
    <property type="entry name" value="Phosphodiesterase_MJ0936/Vps29"/>
</dbReference>
<dbReference type="SUPFAM" id="SSF56300">
    <property type="entry name" value="Metallo-dependent phosphatases"/>
    <property type="match status" value="1"/>
</dbReference>
<keyword evidence="2" id="KW-0479">Metal-binding</keyword>
<dbReference type="PANTHER" id="PTHR11124">
    <property type="entry name" value="VACUOLAR SORTING PROTEIN VPS29"/>
    <property type="match status" value="1"/>
</dbReference>
<evidence type="ECO:0000256" key="1">
    <source>
        <dbReference type="ARBA" id="ARBA00008950"/>
    </source>
</evidence>
<feature type="domain" description="Calcineurin-like phosphoesterase" evidence="3">
    <location>
        <begin position="28"/>
        <end position="202"/>
    </location>
</feature>
<dbReference type="EC" id="3.1.4.-" evidence="2"/>
<dbReference type="Gene3D" id="3.60.21.10">
    <property type="match status" value="1"/>
</dbReference>
<evidence type="ECO:0000259" key="3">
    <source>
        <dbReference type="Pfam" id="PF12850"/>
    </source>
</evidence>
<protein>
    <recommendedName>
        <fullName evidence="2">Phosphoesterase</fullName>
        <ecNumber evidence="2">3.1.4.-</ecNumber>
    </recommendedName>
</protein>
<gene>
    <name evidence="4" type="ORF">SAMN02745149_01473</name>
</gene>
<dbReference type="GO" id="GO:0016787">
    <property type="term" value="F:hydrolase activity"/>
    <property type="evidence" value="ECO:0007669"/>
    <property type="project" value="UniProtKB-UniRule"/>
</dbReference>
<dbReference type="OrthoDB" id="9800565at2"/>
<comment type="similarity">
    <text evidence="1 2">Belongs to the metallophosphoesterase superfamily. YfcE family.</text>
</comment>
<dbReference type="RefSeq" id="WP_078933381.1">
    <property type="nucleotide sequence ID" value="NZ_FUWG01000010.1"/>
</dbReference>
<dbReference type="Pfam" id="PF12850">
    <property type="entry name" value="Metallophos_2"/>
    <property type="match status" value="1"/>
</dbReference>
<dbReference type="Proteomes" id="UP000190423">
    <property type="component" value="Unassembled WGS sequence"/>
</dbReference>
<keyword evidence="5" id="KW-1185">Reference proteome</keyword>
<dbReference type="GeneID" id="78316767"/>
<comment type="cofactor">
    <cofactor evidence="2">
        <name>a divalent metal cation</name>
        <dbReference type="ChEBI" id="CHEBI:60240"/>
    </cofactor>
</comment>
<evidence type="ECO:0000313" key="5">
    <source>
        <dbReference type="Proteomes" id="UP000190423"/>
    </source>
</evidence>
<reference evidence="4 5" key="1">
    <citation type="submission" date="2017-02" db="EMBL/GenBank/DDBJ databases">
        <authorList>
            <person name="Peterson S.W."/>
        </authorList>
    </citation>
    <scope>NUCLEOTIDE SEQUENCE [LARGE SCALE GENOMIC DNA]</scope>
    <source>
        <strain evidence="4 5">ATCC BAA-908</strain>
    </source>
</reference>
<dbReference type="GO" id="GO:0046872">
    <property type="term" value="F:metal ion binding"/>
    <property type="evidence" value="ECO:0007669"/>
    <property type="project" value="UniProtKB-KW"/>
</dbReference>
<dbReference type="STRING" id="261392.SAMN02745149_01473"/>
<name>A0A1T4L6D5_TREPO</name>
<dbReference type="InterPro" id="IPR029052">
    <property type="entry name" value="Metallo-depent_PP-like"/>
</dbReference>
<evidence type="ECO:0000256" key="2">
    <source>
        <dbReference type="RuleBase" id="RU362039"/>
    </source>
</evidence>
<sequence length="231" mass="25735">MNSLIQLKTGILGSEADCEKLAQKKQAKILVISDSHGGRNTLRHIILQYGESCDALFFAGDGTGDLTACLDEAYKEKYFMKCIPPVIAFAKGNNDPSSYPVDFNPYDSDENAHKSFNVSVPKNVELIAAGRKILLTHGNEYGVYYSTDSLVFAAKERGADTVVFGHTHCPAEIRRDVYLMNPGSATCPRNLSKPGFAFIQIVEKEIYSVFYKMETFPTVKFVPYNPEVIYY</sequence>
<accession>A0A1T4L6D5</accession>
<dbReference type="AlphaFoldDB" id="A0A1T4L6D5"/>
<dbReference type="EMBL" id="FUWG01000010">
    <property type="protein sequence ID" value="SJZ50157.1"/>
    <property type="molecule type" value="Genomic_DNA"/>
</dbReference>
<dbReference type="InterPro" id="IPR024654">
    <property type="entry name" value="Calcineurin-like_PHP_lpxH"/>
</dbReference>
<organism evidence="4 5">
    <name type="scientific">Treponema porcinum</name>
    <dbReference type="NCBI Taxonomy" id="261392"/>
    <lineage>
        <taxon>Bacteria</taxon>
        <taxon>Pseudomonadati</taxon>
        <taxon>Spirochaetota</taxon>
        <taxon>Spirochaetia</taxon>
        <taxon>Spirochaetales</taxon>
        <taxon>Treponemataceae</taxon>
        <taxon>Treponema</taxon>
    </lineage>
</organism>